<keyword evidence="3" id="KW-1185">Reference proteome</keyword>
<evidence type="ECO:0000313" key="2">
    <source>
        <dbReference type="EMBL" id="TCC52531.1"/>
    </source>
</evidence>
<evidence type="ECO:0000313" key="3">
    <source>
        <dbReference type="Proteomes" id="UP000293342"/>
    </source>
</evidence>
<organism evidence="2 3">
    <name type="scientific">Kribbella capetownensis</name>
    <dbReference type="NCBI Taxonomy" id="1572659"/>
    <lineage>
        <taxon>Bacteria</taxon>
        <taxon>Bacillati</taxon>
        <taxon>Actinomycetota</taxon>
        <taxon>Actinomycetes</taxon>
        <taxon>Propionibacteriales</taxon>
        <taxon>Kribbellaceae</taxon>
        <taxon>Kribbella</taxon>
    </lineage>
</organism>
<gene>
    <name evidence="2" type="ORF">E0H75_01825</name>
</gene>
<feature type="compositionally biased region" description="Low complexity" evidence="1">
    <location>
        <begin position="133"/>
        <end position="153"/>
    </location>
</feature>
<name>A0A4R0JY82_9ACTN</name>
<accession>A0A4R0JY82</accession>
<reference evidence="2 3" key="1">
    <citation type="submission" date="2019-02" db="EMBL/GenBank/DDBJ databases">
        <title>Kribbella capetownensis sp. nov. and Kribbella speibonae sp. nov., isolated from soil.</title>
        <authorList>
            <person name="Curtis S.M."/>
            <person name="Norton I."/>
            <person name="Everest G.J."/>
            <person name="Meyers P.R."/>
        </authorList>
    </citation>
    <scope>NUCLEOTIDE SEQUENCE [LARGE SCALE GENOMIC DNA]</scope>
    <source>
        <strain evidence="2 3">YM53</strain>
    </source>
</reference>
<protein>
    <submittedName>
        <fullName evidence="2">Uncharacterized protein</fullName>
    </submittedName>
</protein>
<dbReference type="AlphaFoldDB" id="A0A4R0JY82"/>
<feature type="region of interest" description="Disordered" evidence="1">
    <location>
        <begin position="103"/>
        <end position="153"/>
    </location>
</feature>
<sequence>MKTVVLLSTRRLPPTYFDTVREDLGNQELSLEVIAWMPPSGYVADKVHTFTLIGPGRMPKAPAVEPEPEPETPLEAADAVIAPEAVADPESVVGEAAIAPAAAEVPADAAEDEAATSAAPAEEVESKADSSQPTAAPAGAAPTARPAAKPRPAGIKRVRKALGWRYRRVRKVAGRVLPKAIKTSAPVKFLRGNRASKDLGKTYWGRIEGRRDVLTTIEKADVVIALDAGAIWAGWNLGQRRGSVPVVLGLPAARRELDQLRATTKAAAGNG</sequence>
<evidence type="ECO:0000256" key="1">
    <source>
        <dbReference type="SAM" id="MobiDB-lite"/>
    </source>
</evidence>
<dbReference type="OrthoDB" id="5191096at2"/>
<comment type="caution">
    <text evidence="2">The sequence shown here is derived from an EMBL/GenBank/DDBJ whole genome shotgun (WGS) entry which is preliminary data.</text>
</comment>
<dbReference type="RefSeq" id="WP_131511274.1">
    <property type="nucleotide sequence ID" value="NZ_SJKD01000001.1"/>
</dbReference>
<dbReference type="EMBL" id="SJKD01000001">
    <property type="protein sequence ID" value="TCC52531.1"/>
    <property type="molecule type" value="Genomic_DNA"/>
</dbReference>
<dbReference type="Proteomes" id="UP000293342">
    <property type="component" value="Unassembled WGS sequence"/>
</dbReference>
<proteinExistence type="predicted"/>